<evidence type="ECO:0000256" key="1">
    <source>
        <dbReference type="SAM" id="MobiDB-lite"/>
    </source>
</evidence>
<feature type="compositionally biased region" description="Polar residues" evidence="1">
    <location>
        <begin position="166"/>
        <end position="192"/>
    </location>
</feature>
<evidence type="ECO:0000313" key="5">
    <source>
        <dbReference type="Proteomes" id="UP000028545"/>
    </source>
</evidence>
<keyword evidence="3" id="KW-0732">Signal</keyword>
<gene>
    <name evidence="4" type="ORF">SAPIO_CDS0423</name>
</gene>
<feature type="region of interest" description="Disordered" evidence="1">
    <location>
        <begin position="248"/>
        <end position="282"/>
    </location>
</feature>
<dbReference type="AlphaFoldDB" id="A0A084GGZ4"/>
<protein>
    <submittedName>
        <fullName evidence="4">Uncharacterized protein</fullName>
    </submittedName>
</protein>
<dbReference type="HOGENOM" id="CLU_055859_6_1_1"/>
<keyword evidence="2" id="KW-0472">Membrane</keyword>
<dbReference type="RefSeq" id="XP_016646405.1">
    <property type="nucleotide sequence ID" value="XM_016783205.1"/>
</dbReference>
<dbReference type="Proteomes" id="UP000028545">
    <property type="component" value="Unassembled WGS sequence"/>
</dbReference>
<dbReference type="OrthoDB" id="5215637at2759"/>
<evidence type="ECO:0000256" key="2">
    <source>
        <dbReference type="SAM" id="Phobius"/>
    </source>
</evidence>
<dbReference type="KEGG" id="sapo:SAPIO_CDS0423"/>
<sequence length="282" mass="29787">MERPDPHTRRKGTHSILASILFLLSSTVDATCYRRDGNPVVPNKDIATWRECNPGAGVTTCCSEIDLCLDNGLCLGFGGPGVFYIQGCTDSSWPKSSCPAYCDGPDDGYGNIRVWRCTDDGNYCCGFNDCCGDKTIARFSVPNPNSGAHPPIPGSTSPSSPSSASEQTQTRSSVDVSAADETNSSAPESVSAGSDDAALRVGLGVGISLGVLLLALVGWIAWDWRRGAGGDIFAGGGHVQNNYQTWPPPQEVSAHGGHGQNYQGWPPQEMHSTTPARELYGS</sequence>
<dbReference type="OMA" id="NGMCCAL"/>
<comment type="caution">
    <text evidence="4">The sequence shown here is derived from an EMBL/GenBank/DDBJ whole genome shotgun (WGS) entry which is preliminary data.</text>
</comment>
<reference evidence="4 5" key="1">
    <citation type="journal article" date="2014" name="Genome Announc.">
        <title>Draft genome sequence of the pathogenic fungus Scedosporium apiospermum.</title>
        <authorList>
            <person name="Vandeputte P."/>
            <person name="Ghamrawi S."/>
            <person name="Rechenmann M."/>
            <person name="Iltis A."/>
            <person name="Giraud S."/>
            <person name="Fleury M."/>
            <person name="Thornton C."/>
            <person name="Delhaes L."/>
            <person name="Meyer W."/>
            <person name="Papon N."/>
            <person name="Bouchara J.P."/>
        </authorList>
    </citation>
    <scope>NUCLEOTIDE SEQUENCE [LARGE SCALE GENOMIC DNA]</scope>
    <source>
        <strain evidence="4 5">IHEM 14462</strain>
    </source>
</reference>
<feature type="transmembrane region" description="Helical" evidence="2">
    <location>
        <begin position="201"/>
        <end position="222"/>
    </location>
</feature>
<feature type="region of interest" description="Disordered" evidence="1">
    <location>
        <begin position="142"/>
        <end position="194"/>
    </location>
</feature>
<dbReference type="EMBL" id="JOWA01000022">
    <property type="protein sequence ID" value="KEZ46606.1"/>
    <property type="molecule type" value="Genomic_DNA"/>
</dbReference>
<feature type="signal peptide" evidence="3">
    <location>
        <begin position="1"/>
        <end position="30"/>
    </location>
</feature>
<proteinExistence type="predicted"/>
<keyword evidence="2" id="KW-1133">Transmembrane helix</keyword>
<evidence type="ECO:0000256" key="3">
    <source>
        <dbReference type="SAM" id="SignalP"/>
    </source>
</evidence>
<feature type="compositionally biased region" description="Low complexity" evidence="1">
    <location>
        <begin position="154"/>
        <end position="165"/>
    </location>
</feature>
<keyword evidence="5" id="KW-1185">Reference proteome</keyword>
<evidence type="ECO:0000313" key="4">
    <source>
        <dbReference type="EMBL" id="KEZ46606.1"/>
    </source>
</evidence>
<keyword evidence="2" id="KW-0812">Transmembrane</keyword>
<dbReference type="GeneID" id="27718575"/>
<feature type="chain" id="PRO_5001775761" evidence="3">
    <location>
        <begin position="31"/>
        <end position="282"/>
    </location>
</feature>
<organism evidence="4 5">
    <name type="scientific">Pseudallescheria apiosperma</name>
    <name type="common">Scedosporium apiospermum</name>
    <dbReference type="NCBI Taxonomy" id="563466"/>
    <lineage>
        <taxon>Eukaryota</taxon>
        <taxon>Fungi</taxon>
        <taxon>Dikarya</taxon>
        <taxon>Ascomycota</taxon>
        <taxon>Pezizomycotina</taxon>
        <taxon>Sordariomycetes</taxon>
        <taxon>Hypocreomycetidae</taxon>
        <taxon>Microascales</taxon>
        <taxon>Microascaceae</taxon>
        <taxon>Scedosporium</taxon>
    </lineage>
</organism>
<name>A0A084GGZ4_PSEDA</name>
<dbReference type="VEuPathDB" id="FungiDB:SAPIO_CDS0423"/>
<accession>A0A084GGZ4</accession>